<feature type="transmembrane region" description="Helical" evidence="2">
    <location>
        <begin position="6"/>
        <end position="39"/>
    </location>
</feature>
<organism evidence="3 4">
    <name type="scientific">Pseudothermotoga lettingae (strain ATCC BAA-301 / DSM 14385 / NBRC 107922 / TMO)</name>
    <name type="common">Thermotoga lettingae</name>
    <dbReference type="NCBI Taxonomy" id="416591"/>
    <lineage>
        <taxon>Bacteria</taxon>
        <taxon>Thermotogati</taxon>
        <taxon>Thermotogota</taxon>
        <taxon>Thermotogae</taxon>
        <taxon>Thermotogales</taxon>
        <taxon>Thermotogaceae</taxon>
        <taxon>Pseudothermotoga</taxon>
    </lineage>
</organism>
<keyword evidence="1" id="KW-0175">Coiled coil</keyword>
<evidence type="ECO:0000313" key="4">
    <source>
        <dbReference type="Proteomes" id="UP000002016"/>
    </source>
</evidence>
<evidence type="ECO:0000256" key="2">
    <source>
        <dbReference type="SAM" id="Phobius"/>
    </source>
</evidence>
<evidence type="ECO:0000313" key="3">
    <source>
        <dbReference type="EMBL" id="ABV34534.1"/>
    </source>
</evidence>
<evidence type="ECO:0000256" key="1">
    <source>
        <dbReference type="SAM" id="Coils"/>
    </source>
</evidence>
<dbReference type="AlphaFoldDB" id="A8F8Q0"/>
<gene>
    <name evidence="3" type="ordered locus">Tlet_1980</name>
</gene>
<dbReference type="Proteomes" id="UP000002016">
    <property type="component" value="Chromosome"/>
</dbReference>
<feature type="coiled-coil region" evidence="1">
    <location>
        <begin position="39"/>
        <end position="66"/>
    </location>
</feature>
<keyword evidence="4" id="KW-1185">Reference proteome</keyword>
<name>A8F8Q0_PSELT</name>
<accession>A8F8Q0</accession>
<dbReference type="KEGG" id="tle:Tlet_1980"/>
<dbReference type="OrthoDB" id="48470at2"/>
<dbReference type="RefSeq" id="WP_012004010.1">
    <property type="nucleotide sequence ID" value="NC_009828.1"/>
</dbReference>
<sequence>MYLAITLIIAGFCLVFFGAKFFFGILFAAFGIYILVSLLSVYKKAQKRAEQNKKNIEERFRGKLDQEDIEWLKDMITPPIGRKFLIMVNEENSTNVKISIPLSIVIVLKPFLKALSPMLRKSIKDKISIEIEEKYYTLIEDMIITSLDELMSFSGDFIKVESKGTTVRVGIV</sequence>
<dbReference type="HOGENOM" id="CLU_1553952_0_0_0"/>
<reference evidence="3 4" key="1">
    <citation type="submission" date="2007-08" db="EMBL/GenBank/DDBJ databases">
        <title>Complete sequence of Thermotoga lettingae TMO.</title>
        <authorList>
            <consortium name="US DOE Joint Genome Institute"/>
            <person name="Copeland A."/>
            <person name="Lucas S."/>
            <person name="Lapidus A."/>
            <person name="Barry K."/>
            <person name="Glavina del Rio T."/>
            <person name="Dalin E."/>
            <person name="Tice H."/>
            <person name="Pitluck S."/>
            <person name="Foster B."/>
            <person name="Bruce D."/>
            <person name="Schmutz J."/>
            <person name="Larimer F."/>
            <person name="Land M."/>
            <person name="Hauser L."/>
            <person name="Kyrpides N."/>
            <person name="Mikhailova N."/>
            <person name="Nelson K."/>
            <person name="Gogarten J.P."/>
            <person name="Noll K."/>
            <person name="Richardson P."/>
        </authorList>
    </citation>
    <scope>NUCLEOTIDE SEQUENCE [LARGE SCALE GENOMIC DNA]</scope>
    <source>
        <strain evidence="4">ATCC BAA-301 / DSM 14385 / NBRC 107922 / TMO</strain>
    </source>
</reference>
<dbReference type="eggNOG" id="ENOG502ZS5E">
    <property type="taxonomic scope" value="Bacteria"/>
</dbReference>
<dbReference type="STRING" id="416591.Tlet_1980"/>
<dbReference type="EMBL" id="CP000812">
    <property type="protein sequence ID" value="ABV34534.1"/>
    <property type="molecule type" value="Genomic_DNA"/>
</dbReference>
<protein>
    <submittedName>
        <fullName evidence="3">Uncharacterized protein</fullName>
    </submittedName>
</protein>
<proteinExistence type="predicted"/>
<keyword evidence="2" id="KW-1133">Transmembrane helix</keyword>
<keyword evidence="2" id="KW-0472">Membrane</keyword>
<reference evidence="3 4" key="2">
    <citation type="journal article" date="2009" name="Proc. Natl. Acad. Sci. U.S.A.">
        <title>On the chimeric nature, thermophilic origin, and phylogenetic placement of the Thermotogales.</title>
        <authorList>
            <person name="Zhaxybayeva O."/>
            <person name="Swithers K.S."/>
            <person name="Lapierre P."/>
            <person name="Fournier G.P."/>
            <person name="Bickhart D.M."/>
            <person name="DeBoy R.T."/>
            <person name="Nelson K.E."/>
            <person name="Nesbo C.L."/>
            <person name="Doolittle W.F."/>
            <person name="Gogarten J.P."/>
            <person name="Noll K.M."/>
        </authorList>
    </citation>
    <scope>NUCLEOTIDE SEQUENCE [LARGE SCALE GENOMIC DNA]</scope>
    <source>
        <strain evidence="4">ATCC BAA-301 / DSM 14385 / NBRC 107922 / TMO</strain>
    </source>
</reference>
<keyword evidence="2" id="KW-0812">Transmembrane</keyword>